<evidence type="ECO:0000313" key="1">
    <source>
        <dbReference type="EMBL" id="QDG53382.1"/>
    </source>
</evidence>
<dbReference type="OrthoDB" id="9812205at2"/>
<accession>A0A4Y6PYI3</accession>
<dbReference type="Proteomes" id="UP000315995">
    <property type="component" value="Chromosome"/>
</dbReference>
<keyword evidence="2" id="KW-1185">Reference proteome</keyword>
<dbReference type="Gene3D" id="2.20.25.10">
    <property type="match status" value="1"/>
</dbReference>
<proteinExistence type="predicted"/>
<dbReference type="SUPFAM" id="SSF158997">
    <property type="entry name" value="Trm112p-like"/>
    <property type="match status" value="1"/>
</dbReference>
<dbReference type="EMBL" id="CP041186">
    <property type="protein sequence ID" value="QDG53382.1"/>
    <property type="molecule type" value="Genomic_DNA"/>
</dbReference>
<gene>
    <name evidence="1" type="ORF">FIV42_22340</name>
</gene>
<protein>
    <recommendedName>
        <fullName evidence="3">Trm112 family protein</fullName>
    </recommendedName>
</protein>
<reference evidence="1 2" key="1">
    <citation type="submission" date="2019-06" db="EMBL/GenBank/DDBJ databases">
        <title>Persicimonas caeni gen. nov., sp. nov., a predatory bacterium isolated from solar saltern.</title>
        <authorList>
            <person name="Wang S."/>
        </authorList>
    </citation>
    <scope>NUCLEOTIDE SEQUENCE [LARGE SCALE GENOMIC DNA]</scope>
    <source>
        <strain evidence="1 2">YN101</strain>
    </source>
</reference>
<accession>A0A5B8YDG3</accession>
<name>A0A4Y6PYI3_PERCE</name>
<dbReference type="AlphaFoldDB" id="A0A4Y6PYI3"/>
<evidence type="ECO:0000313" key="2">
    <source>
        <dbReference type="Proteomes" id="UP000315995"/>
    </source>
</evidence>
<evidence type="ECO:0008006" key="3">
    <source>
        <dbReference type="Google" id="ProtNLM"/>
    </source>
</evidence>
<dbReference type="RefSeq" id="WP_141199839.1">
    <property type="nucleotide sequence ID" value="NZ_CP041186.1"/>
</dbReference>
<sequence length="86" mass="9578">MASADSLSKLLRCPETRQELRPLDDSKLDELNEAIRAGELHNHAGDEVEQTLDAGLIREDDAVVYPIRDGVPNLLIDDRIPLKDSD</sequence>
<organism evidence="1 2">
    <name type="scientific">Persicimonas caeni</name>
    <dbReference type="NCBI Taxonomy" id="2292766"/>
    <lineage>
        <taxon>Bacteria</taxon>
        <taxon>Deltaproteobacteria</taxon>
        <taxon>Bradymonadales</taxon>
        <taxon>Bradymonadaceae</taxon>
        <taxon>Persicimonas</taxon>
    </lineage>
</organism>